<evidence type="ECO:0000313" key="2">
    <source>
        <dbReference type="Proteomes" id="UP001320706"/>
    </source>
</evidence>
<evidence type="ECO:0000313" key="1">
    <source>
        <dbReference type="EMBL" id="KAK8207953.1"/>
    </source>
</evidence>
<sequence length="658" mass="71713">MAQSLSQISTASGGSISGKDSTASLGLGLSGTGIGASPAANMLAYTSPAGASLLDGLNIGTPSMLNTDGTKMNISLSDLGLAGGKRNEDEEWRAKLATILDKLGKNKGRISEEGVRRIGSRYGFEEMIEEKTAGPEFEGSRTFTMAGNSALLIDFSFKENVPEKINVSFSSESPAVTAHEADAAKVMMRDLTPPRGVALINSKLDRFAENLDTLARLDRLGISGQLNCFEAITGVYTGLRKLYEHERKAAAALVDAEKGHTRTRAEREVLCKKSGRPRMHARAKIGLGLEFWMDQRHALVQRRKEKSNESSDMDVDDEEAPIEDMQQVYALQIGAEASSPDTYRPLRVSSEWVSDRIVKSTEGATDPNDMLAGASNIDWLDPADTYITETNQQSDAMAVDGATQPQKLPNARFVAKLLPPIVVPWTVASQVMQSVGVEMPTVLPATYDGALLRSANPADSAALHGIKPVLTSMSNILARNMDGQDRHVEHVNRLWVPKPDFAYTLQDVPFAHPRQLVEMLPTLRQWAFFGSLLRKTFAHKGVRPVPEGYDRQHSLEELLDDASTEGEPQSNIIDIQMSTSPIPSLTVLFDFSTLMDEPATITVQILPDAEILISEHNIPYKQGLNGKASPDKLARGLDLAGELGIWVEWIRLMYGEAA</sequence>
<proteinExistence type="predicted"/>
<dbReference type="EMBL" id="JAMKPW020000020">
    <property type="protein sequence ID" value="KAK8207953.1"/>
    <property type="molecule type" value="Genomic_DNA"/>
</dbReference>
<gene>
    <name evidence="1" type="ORF">M8818_004206</name>
</gene>
<reference evidence="1" key="1">
    <citation type="submission" date="2024-02" db="EMBL/GenBank/DDBJ databases">
        <title>Metagenome Assembled Genome of Zalaria obscura JY119.</title>
        <authorList>
            <person name="Vighnesh L."/>
            <person name="Jagadeeshwari U."/>
            <person name="Venkata Ramana C."/>
            <person name="Sasikala C."/>
        </authorList>
    </citation>
    <scope>NUCLEOTIDE SEQUENCE</scope>
    <source>
        <strain evidence="1">JY119</strain>
    </source>
</reference>
<organism evidence="1 2">
    <name type="scientific">Zalaria obscura</name>
    <dbReference type="NCBI Taxonomy" id="2024903"/>
    <lineage>
        <taxon>Eukaryota</taxon>
        <taxon>Fungi</taxon>
        <taxon>Dikarya</taxon>
        <taxon>Ascomycota</taxon>
        <taxon>Pezizomycotina</taxon>
        <taxon>Dothideomycetes</taxon>
        <taxon>Dothideomycetidae</taxon>
        <taxon>Dothideales</taxon>
        <taxon>Zalariaceae</taxon>
        <taxon>Zalaria</taxon>
    </lineage>
</organism>
<keyword evidence="2" id="KW-1185">Reference proteome</keyword>
<comment type="caution">
    <text evidence="1">The sequence shown here is derived from an EMBL/GenBank/DDBJ whole genome shotgun (WGS) entry which is preliminary data.</text>
</comment>
<dbReference type="Proteomes" id="UP001320706">
    <property type="component" value="Unassembled WGS sequence"/>
</dbReference>
<name>A0ACC3SDA9_9PEZI</name>
<protein>
    <submittedName>
        <fullName evidence="1">Uncharacterized protein</fullName>
    </submittedName>
</protein>
<accession>A0ACC3SDA9</accession>